<dbReference type="EMBL" id="JAPNKE010000002">
    <property type="protein sequence ID" value="MCY1013818.1"/>
    <property type="molecule type" value="Genomic_DNA"/>
</dbReference>
<dbReference type="AlphaFoldDB" id="A0A9X3F8P5"/>
<dbReference type="Proteomes" id="UP001150924">
    <property type="component" value="Unassembled WGS sequence"/>
</dbReference>
<name>A0A9X3F8P5_9BACT</name>
<protein>
    <submittedName>
        <fullName evidence="1">Uncharacterized protein</fullName>
    </submittedName>
</protein>
<dbReference type="RefSeq" id="WP_267777962.1">
    <property type="nucleotide sequence ID" value="NZ_JAPNKE010000002.1"/>
</dbReference>
<evidence type="ECO:0000313" key="2">
    <source>
        <dbReference type="Proteomes" id="UP001150924"/>
    </source>
</evidence>
<proteinExistence type="predicted"/>
<gene>
    <name evidence="1" type="ORF">OV079_51505</name>
</gene>
<accession>A0A9X3F8P5</accession>
<evidence type="ECO:0000313" key="1">
    <source>
        <dbReference type="EMBL" id="MCY1013818.1"/>
    </source>
</evidence>
<comment type="caution">
    <text evidence="1">The sequence shown here is derived from an EMBL/GenBank/DDBJ whole genome shotgun (WGS) entry which is preliminary data.</text>
</comment>
<sequence>MQVVVHFPADGGPPGRALRRLLCVLGRFASEVLTADLRATATASGRVMLTARVTFAGGGGLALQAEEASSVAAMEHFVDRLGRAVARRLAPQERR</sequence>
<reference evidence="1" key="1">
    <citation type="submission" date="2022-11" db="EMBL/GenBank/DDBJ databases">
        <title>Minimal conservation of predation-associated metabolite biosynthetic gene clusters underscores biosynthetic potential of Myxococcota including descriptions for ten novel species: Archangium lansinium sp. nov., Myxococcus landrumus sp. nov., Nannocystis bai.</title>
        <authorList>
            <person name="Ahearne A."/>
            <person name="Stevens C."/>
            <person name="Phillips K."/>
        </authorList>
    </citation>
    <scope>NUCLEOTIDE SEQUENCE</scope>
    <source>
        <strain evidence="1">Na p29</strain>
    </source>
</reference>
<keyword evidence="2" id="KW-1185">Reference proteome</keyword>
<organism evidence="1 2">
    <name type="scientific">Nannocystis pusilla</name>
    <dbReference type="NCBI Taxonomy" id="889268"/>
    <lineage>
        <taxon>Bacteria</taxon>
        <taxon>Pseudomonadati</taxon>
        <taxon>Myxococcota</taxon>
        <taxon>Polyangia</taxon>
        <taxon>Nannocystales</taxon>
        <taxon>Nannocystaceae</taxon>
        <taxon>Nannocystis</taxon>
    </lineage>
</organism>